<dbReference type="AlphaFoldDB" id="A0A6G1DQV3"/>
<keyword evidence="2" id="KW-1185">Reference proteome</keyword>
<reference evidence="1 2" key="1">
    <citation type="submission" date="2019-11" db="EMBL/GenBank/DDBJ databases">
        <title>Whole genome sequence of Oryza granulata.</title>
        <authorList>
            <person name="Li W."/>
        </authorList>
    </citation>
    <scope>NUCLEOTIDE SEQUENCE [LARGE SCALE GENOMIC DNA]</scope>
    <source>
        <strain evidence="2">cv. Menghai</strain>
        <tissue evidence="1">Leaf</tissue>
    </source>
</reference>
<name>A0A6G1DQV3_9ORYZ</name>
<evidence type="ECO:0000313" key="2">
    <source>
        <dbReference type="Proteomes" id="UP000479710"/>
    </source>
</evidence>
<organism evidence="1 2">
    <name type="scientific">Oryza meyeriana var. granulata</name>
    <dbReference type="NCBI Taxonomy" id="110450"/>
    <lineage>
        <taxon>Eukaryota</taxon>
        <taxon>Viridiplantae</taxon>
        <taxon>Streptophyta</taxon>
        <taxon>Embryophyta</taxon>
        <taxon>Tracheophyta</taxon>
        <taxon>Spermatophyta</taxon>
        <taxon>Magnoliopsida</taxon>
        <taxon>Liliopsida</taxon>
        <taxon>Poales</taxon>
        <taxon>Poaceae</taxon>
        <taxon>BOP clade</taxon>
        <taxon>Oryzoideae</taxon>
        <taxon>Oryzeae</taxon>
        <taxon>Oryzinae</taxon>
        <taxon>Oryza</taxon>
        <taxon>Oryza meyeriana</taxon>
    </lineage>
</organism>
<evidence type="ECO:0000313" key="1">
    <source>
        <dbReference type="EMBL" id="KAF0914998.1"/>
    </source>
</evidence>
<gene>
    <name evidence="1" type="ORF">E2562_033078</name>
</gene>
<protein>
    <submittedName>
        <fullName evidence="1">Uncharacterized protein</fullName>
    </submittedName>
</protein>
<comment type="caution">
    <text evidence="1">The sequence shown here is derived from an EMBL/GenBank/DDBJ whole genome shotgun (WGS) entry which is preliminary data.</text>
</comment>
<dbReference type="EMBL" id="SPHZ02000006">
    <property type="protein sequence ID" value="KAF0914998.1"/>
    <property type="molecule type" value="Genomic_DNA"/>
</dbReference>
<sequence>MASKLVLGRIQAICRLSGHRRPQLFSLGDREGLRRLSPASYQSFCSSVCGQVDTTVKDQYHFDRFSDPQVAHEDRQFIEFLDRMLDAIRNPQSLARIQREKLPKDLKMLDDDI</sequence>
<accession>A0A6G1DQV3</accession>
<dbReference type="OrthoDB" id="654165at2759"/>
<dbReference type="Proteomes" id="UP000479710">
    <property type="component" value="Unassembled WGS sequence"/>
</dbReference>
<proteinExistence type="predicted"/>